<dbReference type="Pfam" id="PF13671">
    <property type="entry name" value="AAA_33"/>
    <property type="match status" value="1"/>
</dbReference>
<accession>A0ABY4W7Q6</accession>
<dbReference type="SUPFAM" id="SSF52540">
    <property type="entry name" value="P-loop containing nucleoside triphosphate hydrolases"/>
    <property type="match status" value="1"/>
</dbReference>
<keyword evidence="2" id="KW-1185">Reference proteome</keyword>
<dbReference type="RefSeq" id="WP_251937923.1">
    <property type="nucleotide sequence ID" value="NZ_CP098747.1"/>
</dbReference>
<organism evidence="1 2">
    <name type="scientific">Sneathiella marina</name>
    <dbReference type="NCBI Taxonomy" id="2950108"/>
    <lineage>
        <taxon>Bacteria</taxon>
        <taxon>Pseudomonadati</taxon>
        <taxon>Pseudomonadota</taxon>
        <taxon>Alphaproteobacteria</taxon>
        <taxon>Sneathiellales</taxon>
        <taxon>Sneathiellaceae</taxon>
        <taxon>Sneathiella</taxon>
    </lineage>
</organism>
<evidence type="ECO:0000313" key="1">
    <source>
        <dbReference type="EMBL" id="USG63208.1"/>
    </source>
</evidence>
<dbReference type="InterPro" id="IPR027417">
    <property type="entry name" value="P-loop_NTPase"/>
</dbReference>
<dbReference type="Gene3D" id="3.40.50.300">
    <property type="entry name" value="P-loop containing nucleotide triphosphate hydrolases"/>
    <property type="match status" value="1"/>
</dbReference>
<gene>
    <name evidence="1" type="ORF">NBZ79_09495</name>
</gene>
<keyword evidence="1" id="KW-0067">ATP-binding</keyword>
<sequence>MSTDNQEQTAKPMLHLVCGKICSGKSTLVNQLAQGSKSILLSEDAWLTALYPGEIKDLRDYVRYSGRLKTALGGHIQALLVTGNTVVLDFPANTVEGRLWLKTLFETAGVAHELHFLDVPDDICKARLQARNATGEHPFKTTDAEYDLISSYFVPPAAAEGFNIIRHKS</sequence>
<proteinExistence type="predicted"/>
<dbReference type="Proteomes" id="UP001056291">
    <property type="component" value="Chromosome"/>
</dbReference>
<evidence type="ECO:0000313" key="2">
    <source>
        <dbReference type="Proteomes" id="UP001056291"/>
    </source>
</evidence>
<keyword evidence="1" id="KW-0547">Nucleotide-binding</keyword>
<dbReference type="EMBL" id="CP098747">
    <property type="protein sequence ID" value="USG63208.1"/>
    <property type="molecule type" value="Genomic_DNA"/>
</dbReference>
<dbReference type="GO" id="GO:0005524">
    <property type="term" value="F:ATP binding"/>
    <property type="evidence" value="ECO:0007669"/>
    <property type="project" value="UniProtKB-KW"/>
</dbReference>
<name>A0ABY4W7Q6_9PROT</name>
<protein>
    <submittedName>
        <fullName evidence="1">ATP-binding protein</fullName>
    </submittedName>
</protein>
<reference evidence="1" key="1">
    <citation type="submission" date="2022-06" db="EMBL/GenBank/DDBJ databases">
        <title>Sneathiella actinostolidae sp. nov., isolated from a sea anemonein the Western Pacific Ocean.</title>
        <authorList>
            <person name="Wei M.J."/>
        </authorList>
    </citation>
    <scope>NUCLEOTIDE SEQUENCE</scope>
    <source>
        <strain evidence="1">PHK-P5</strain>
    </source>
</reference>